<dbReference type="OrthoDB" id="10062343at2759"/>
<comment type="caution">
    <text evidence="1">The sequence shown here is derived from an EMBL/GenBank/DDBJ whole genome shotgun (WGS) entry which is preliminary data.</text>
</comment>
<sequence>MLRALGIQESASALMVMTVCSLENQDGMFIACSRCPGLEPLKNFLRNPTPICDKIRYKQWVRAEKCLLITVVSNPSELNNLVERLEKLKRHHYVSKSR</sequence>
<evidence type="ECO:0000313" key="1">
    <source>
        <dbReference type="EMBL" id="KAH9378936.1"/>
    </source>
</evidence>
<gene>
    <name evidence="1" type="ORF">HPB48_011094</name>
</gene>
<accession>A0A9J6GW76</accession>
<name>A0A9J6GW76_HAELO</name>
<organism evidence="1 2">
    <name type="scientific">Haemaphysalis longicornis</name>
    <name type="common">Bush tick</name>
    <dbReference type="NCBI Taxonomy" id="44386"/>
    <lineage>
        <taxon>Eukaryota</taxon>
        <taxon>Metazoa</taxon>
        <taxon>Ecdysozoa</taxon>
        <taxon>Arthropoda</taxon>
        <taxon>Chelicerata</taxon>
        <taxon>Arachnida</taxon>
        <taxon>Acari</taxon>
        <taxon>Parasitiformes</taxon>
        <taxon>Ixodida</taxon>
        <taxon>Ixodoidea</taxon>
        <taxon>Ixodidae</taxon>
        <taxon>Haemaphysalinae</taxon>
        <taxon>Haemaphysalis</taxon>
    </lineage>
</organism>
<dbReference type="VEuPathDB" id="VectorBase:HLOH_044218"/>
<dbReference type="EMBL" id="JABSTR010000009">
    <property type="protein sequence ID" value="KAH9378936.1"/>
    <property type="molecule type" value="Genomic_DNA"/>
</dbReference>
<protein>
    <submittedName>
        <fullName evidence="1">Uncharacterized protein</fullName>
    </submittedName>
</protein>
<dbReference type="AlphaFoldDB" id="A0A9J6GW76"/>
<evidence type="ECO:0000313" key="2">
    <source>
        <dbReference type="Proteomes" id="UP000821853"/>
    </source>
</evidence>
<reference evidence="1 2" key="1">
    <citation type="journal article" date="2020" name="Cell">
        <title>Large-Scale Comparative Analyses of Tick Genomes Elucidate Their Genetic Diversity and Vector Capacities.</title>
        <authorList>
            <consortium name="Tick Genome and Microbiome Consortium (TIGMIC)"/>
            <person name="Jia N."/>
            <person name="Wang J."/>
            <person name="Shi W."/>
            <person name="Du L."/>
            <person name="Sun Y."/>
            <person name="Zhan W."/>
            <person name="Jiang J.F."/>
            <person name="Wang Q."/>
            <person name="Zhang B."/>
            <person name="Ji P."/>
            <person name="Bell-Sakyi L."/>
            <person name="Cui X.M."/>
            <person name="Yuan T.T."/>
            <person name="Jiang B.G."/>
            <person name="Yang W.F."/>
            <person name="Lam T.T."/>
            <person name="Chang Q.C."/>
            <person name="Ding S.J."/>
            <person name="Wang X.J."/>
            <person name="Zhu J.G."/>
            <person name="Ruan X.D."/>
            <person name="Zhao L."/>
            <person name="Wei J.T."/>
            <person name="Ye R.Z."/>
            <person name="Que T.C."/>
            <person name="Du C.H."/>
            <person name="Zhou Y.H."/>
            <person name="Cheng J.X."/>
            <person name="Dai P.F."/>
            <person name="Guo W.B."/>
            <person name="Han X.H."/>
            <person name="Huang E.J."/>
            <person name="Li L.F."/>
            <person name="Wei W."/>
            <person name="Gao Y.C."/>
            <person name="Liu J.Z."/>
            <person name="Shao H.Z."/>
            <person name="Wang X."/>
            <person name="Wang C.C."/>
            <person name="Yang T.C."/>
            <person name="Huo Q.B."/>
            <person name="Li W."/>
            <person name="Chen H.Y."/>
            <person name="Chen S.E."/>
            <person name="Zhou L.G."/>
            <person name="Ni X.B."/>
            <person name="Tian J.H."/>
            <person name="Sheng Y."/>
            <person name="Liu T."/>
            <person name="Pan Y.S."/>
            <person name="Xia L.Y."/>
            <person name="Li J."/>
            <person name="Zhao F."/>
            <person name="Cao W.C."/>
        </authorList>
    </citation>
    <scope>NUCLEOTIDE SEQUENCE [LARGE SCALE GENOMIC DNA]</scope>
    <source>
        <strain evidence="1">HaeL-2018</strain>
    </source>
</reference>
<proteinExistence type="predicted"/>
<keyword evidence="2" id="KW-1185">Reference proteome</keyword>
<dbReference type="Proteomes" id="UP000821853">
    <property type="component" value="Unassembled WGS sequence"/>
</dbReference>